<comment type="caution">
    <text evidence="1">The sequence shown here is derived from an EMBL/GenBank/DDBJ whole genome shotgun (WGS) entry which is preliminary data.</text>
</comment>
<dbReference type="EMBL" id="DAASCL010000087">
    <property type="protein sequence ID" value="HAE4980046.1"/>
    <property type="molecule type" value="Genomic_DNA"/>
</dbReference>
<accession>A0A732D397</accession>
<organism evidence="1">
    <name type="scientific">Salmonella dublin</name>
    <dbReference type="NCBI Taxonomy" id="98360"/>
    <lineage>
        <taxon>Bacteria</taxon>
        <taxon>Pseudomonadati</taxon>
        <taxon>Pseudomonadota</taxon>
        <taxon>Gammaproteobacteria</taxon>
        <taxon>Enterobacterales</taxon>
        <taxon>Enterobacteriaceae</taxon>
        <taxon>Salmonella</taxon>
    </lineage>
</organism>
<evidence type="ECO:0000313" key="1">
    <source>
        <dbReference type="EMBL" id="HAE4980046.1"/>
    </source>
</evidence>
<protein>
    <submittedName>
        <fullName evidence="1">Uncharacterized protein</fullName>
    </submittedName>
</protein>
<sequence>MNQKVLFFLSIIAYPGITQAINQNVMVEPLVIRDSTNYLVLPQAQQAEFSQCKSWPHDSTVIPAKYEATLLNGSLISMFIGGITVNLYTTTDVKVNTDAQCTLLNGNFPGYYGITCFVTGYDTDKAV</sequence>
<dbReference type="AlphaFoldDB" id="A0A732D397"/>
<proteinExistence type="predicted"/>
<reference evidence="1" key="1">
    <citation type="journal article" date="2018" name="Genome Biol.">
        <title>SKESA: strategic k-mer extension for scrupulous assemblies.</title>
        <authorList>
            <person name="Souvorov A."/>
            <person name="Agarwala R."/>
            <person name="Lipman D.J."/>
        </authorList>
    </citation>
    <scope>NUCLEOTIDE SEQUENCE</scope>
    <source>
        <strain evidence="1">10-1049</strain>
    </source>
</reference>
<feature type="non-terminal residue" evidence="1">
    <location>
        <position position="127"/>
    </location>
</feature>
<name>A0A732D397_SALDU</name>
<gene>
    <name evidence="1" type="ORF">G4G51_004714</name>
</gene>
<reference evidence="1" key="2">
    <citation type="submission" date="2018-07" db="EMBL/GenBank/DDBJ databases">
        <authorList>
            <consortium name="NCBI Pathogen Detection Project"/>
        </authorList>
    </citation>
    <scope>NUCLEOTIDE SEQUENCE</scope>
    <source>
        <strain evidence="1">10-1049</strain>
    </source>
</reference>